<accession>A0A8J4Y6D3</accession>
<feature type="domain" description="RING-type" evidence="5">
    <location>
        <begin position="7"/>
        <end position="51"/>
    </location>
</feature>
<evidence type="ECO:0000313" key="7">
    <source>
        <dbReference type="Proteomes" id="UP000770661"/>
    </source>
</evidence>
<name>A0A8J4Y6D3_CHIOP</name>
<evidence type="ECO:0000313" key="6">
    <source>
        <dbReference type="EMBL" id="KAG0715715.1"/>
    </source>
</evidence>
<comment type="caution">
    <text evidence="6">The sequence shown here is derived from an EMBL/GenBank/DDBJ whole genome shotgun (WGS) entry which is preliminary data.</text>
</comment>
<dbReference type="InterPro" id="IPR001841">
    <property type="entry name" value="Znf_RING"/>
</dbReference>
<keyword evidence="1" id="KW-0479">Metal-binding</keyword>
<evidence type="ECO:0000256" key="3">
    <source>
        <dbReference type="ARBA" id="ARBA00022833"/>
    </source>
</evidence>
<dbReference type="SUPFAM" id="SSF57850">
    <property type="entry name" value="RING/U-box"/>
    <property type="match status" value="1"/>
</dbReference>
<dbReference type="OrthoDB" id="6380631at2759"/>
<reference evidence="6" key="1">
    <citation type="submission" date="2020-07" db="EMBL/GenBank/DDBJ databases">
        <title>The High-quality genome of the commercially important snow crab, Chionoecetes opilio.</title>
        <authorList>
            <person name="Jeong J.-H."/>
            <person name="Ryu S."/>
        </authorList>
    </citation>
    <scope>NUCLEOTIDE SEQUENCE</scope>
    <source>
        <strain evidence="6">MADBK_172401_WGS</strain>
        <tissue evidence="6">Digestive gland</tissue>
    </source>
</reference>
<dbReference type="Pfam" id="PF13445">
    <property type="entry name" value="zf-RING_UBOX"/>
    <property type="match status" value="1"/>
</dbReference>
<gene>
    <name evidence="6" type="ORF">GWK47_011326</name>
</gene>
<dbReference type="PROSITE" id="PS00518">
    <property type="entry name" value="ZF_RING_1"/>
    <property type="match status" value="1"/>
</dbReference>
<protein>
    <submittedName>
        <fullName evidence="6">Putative RING finger protein</fullName>
    </submittedName>
</protein>
<dbReference type="Gene3D" id="3.30.40.10">
    <property type="entry name" value="Zinc/RING finger domain, C3HC4 (zinc finger)"/>
    <property type="match status" value="1"/>
</dbReference>
<dbReference type="AlphaFoldDB" id="A0A8J4Y6D3"/>
<proteinExistence type="predicted"/>
<dbReference type="InterPro" id="IPR052667">
    <property type="entry name" value="E3_ubiquitin-ligase_RING"/>
</dbReference>
<organism evidence="6 7">
    <name type="scientific">Chionoecetes opilio</name>
    <name type="common">Atlantic snow crab</name>
    <name type="synonym">Cancer opilio</name>
    <dbReference type="NCBI Taxonomy" id="41210"/>
    <lineage>
        <taxon>Eukaryota</taxon>
        <taxon>Metazoa</taxon>
        <taxon>Ecdysozoa</taxon>
        <taxon>Arthropoda</taxon>
        <taxon>Crustacea</taxon>
        <taxon>Multicrustacea</taxon>
        <taxon>Malacostraca</taxon>
        <taxon>Eumalacostraca</taxon>
        <taxon>Eucarida</taxon>
        <taxon>Decapoda</taxon>
        <taxon>Pleocyemata</taxon>
        <taxon>Brachyura</taxon>
        <taxon>Eubrachyura</taxon>
        <taxon>Majoidea</taxon>
        <taxon>Majidae</taxon>
        <taxon>Chionoecetes</taxon>
    </lineage>
</organism>
<dbReference type="PROSITE" id="PS50089">
    <property type="entry name" value="ZF_RING_2"/>
    <property type="match status" value="1"/>
</dbReference>
<dbReference type="EMBL" id="JACEEZ010019434">
    <property type="protein sequence ID" value="KAG0715715.1"/>
    <property type="molecule type" value="Genomic_DNA"/>
</dbReference>
<dbReference type="InterPro" id="IPR017907">
    <property type="entry name" value="Znf_RING_CS"/>
</dbReference>
<keyword evidence="3" id="KW-0862">Zinc</keyword>
<evidence type="ECO:0000256" key="1">
    <source>
        <dbReference type="ARBA" id="ARBA00022723"/>
    </source>
</evidence>
<evidence type="ECO:0000256" key="4">
    <source>
        <dbReference type="PROSITE-ProRule" id="PRU00175"/>
    </source>
</evidence>
<sequence>MEELLSCSVCCEQYQEKHRHPVLLPRCGHSFCRPCVAFLVKNGCVICPSCRTDQRVETADHLPTEFSLLAITNAQQVTKLTSLTFSDLPEFPDTPS</sequence>
<evidence type="ECO:0000256" key="2">
    <source>
        <dbReference type="ARBA" id="ARBA00022771"/>
    </source>
</evidence>
<dbReference type="Proteomes" id="UP000770661">
    <property type="component" value="Unassembled WGS sequence"/>
</dbReference>
<dbReference type="InterPro" id="IPR027370">
    <property type="entry name" value="Znf-RING_euk"/>
</dbReference>
<dbReference type="SMART" id="SM00184">
    <property type="entry name" value="RING"/>
    <property type="match status" value="1"/>
</dbReference>
<dbReference type="PANTHER" id="PTHR47156">
    <property type="entry name" value="PROTEIN CBG20824"/>
    <property type="match status" value="1"/>
</dbReference>
<keyword evidence="2 4" id="KW-0863">Zinc-finger</keyword>
<dbReference type="GO" id="GO:0008270">
    <property type="term" value="F:zinc ion binding"/>
    <property type="evidence" value="ECO:0007669"/>
    <property type="project" value="UniProtKB-KW"/>
</dbReference>
<dbReference type="PANTHER" id="PTHR47156:SF10">
    <property type="entry name" value="E3 UBIQUITIN-PROTEIN LIGASE TRIM-21-RELATED"/>
    <property type="match status" value="1"/>
</dbReference>
<keyword evidence="7" id="KW-1185">Reference proteome</keyword>
<evidence type="ECO:0000259" key="5">
    <source>
        <dbReference type="PROSITE" id="PS50089"/>
    </source>
</evidence>
<dbReference type="InterPro" id="IPR013083">
    <property type="entry name" value="Znf_RING/FYVE/PHD"/>
</dbReference>